<keyword evidence="1" id="KW-0805">Transcription regulation</keyword>
<dbReference type="AlphaFoldDB" id="A0A9W6CZK0"/>
<dbReference type="InterPro" id="IPR050624">
    <property type="entry name" value="HTH-type_Tx_Regulator"/>
</dbReference>
<dbReference type="FunFam" id="1.10.10.60:FF:000141">
    <property type="entry name" value="TetR family transcriptional regulator"/>
    <property type="match status" value="1"/>
</dbReference>
<dbReference type="Proteomes" id="UP001144372">
    <property type="component" value="Unassembled WGS sequence"/>
</dbReference>
<reference evidence="7" key="1">
    <citation type="submission" date="2022-12" db="EMBL/GenBank/DDBJ databases">
        <title>Reference genome sequencing for broad-spectrum identification of bacterial and archaeal isolates by mass spectrometry.</title>
        <authorList>
            <person name="Sekiguchi Y."/>
            <person name="Tourlousse D.M."/>
        </authorList>
    </citation>
    <scope>NUCLEOTIDE SEQUENCE</scope>
    <source>
        <strain evidence="7">ASRB1</strain>
    </source>
</reference>
<dbReference type="PRINTS" id="PR00455">
    <property type="entry name" value="HTHTETR"/>
</dbReference>
<evidence type="ECO:0000256" key="1">
    <source>
        <dbReference type="ARBA" id="ARBA00023015"/>
    </source>
</evidence>
<evidence type="ECO:0000256" key="3">
    <source>
        <dbReference type="ARBA" id="ARBA00023163"/>
    </source>
</evidence>
<dbReference type="PANTHER" id="PTHR43479:SF11">
    <property type="entry name" value="ACREF_ENVCD OPERON REPRESSOR-RELATED"/>
    <property type="match status" value="1"/>
</dbReference>
<dbReference type="Pfam" id="PF00440">
    <property type="entry name" value="TetR_N"/>
    <property type="match status" value="1"/>
</dbReference>
<feature type="region of interest" description="Disordered" evidence="5">
    <location>
        <begin position="37"/>
        <end position="61"/>
    </location>
</feature>
<dbReference type="InterPro" id="IPR009057">
    <property type="entry name" value="Homeodomain-like_sf"/>
</dbReference>
<proteinExistence type="predicted"/>
<name>A0A9W6CZK0_9BACT</name>
<dbReference type="SUPFAM" id="SSF48498">
    <property type="entry name" value="Tetracyclin repressor-like, C-terminal domain"/>
    <property type="match status" value="1"/>
</dbReference>
<feature type="compositionally biased region" description="Basic and acidic residues" evidence="5">
    <location>
        <begin position="41"/>
        <end position="51"/>
    </location>
</feature>
<dbReference type="InterPro" id="IPR001647">
    <property type="entry name" value="HTH_TetR"/>
</dbReference>
<accession>A0A9W6CZK0</accession>
<keyword evidence="3" id="KW-0804">Transcription</keyword>
<dbReference type="GO" id="GO:0003677">
    <property type="term" value="F:DNA binding"/>
    <property type="evidence" value="ECO:0007669"/>
    <property type="project" value="UniProtKB-UniRule"/>
</dbReference>
<evidence type="ECO:0000313" key="7">
    <source>
        <dbReference type="EMBL" id="GLI33060.1"/>
    </source>
</evidence>
<evidence type="ECO:0000256" key="4">
    <source>
        <dbReference type="PROSITE-ProRule" id="PRU00335"/>
    </source>
</evidence>
<feature type="domain" description="HTH tetR-type" evidence="6">
    <location>
        <begin position="62"/>
        <end position="122"/>
    </location>
</feature>
<dbReference type="InterPro" id="IPR036271">
    <property type="entry name" value="Tet_transcr_reg_TetR-rel_C_sf"/>
</dbReference>
<keyword evidence="2 4" id="KW-0238">DNA-binding</keyword>
<organism evidence="7 8">
    <name type="scientific">Desulforhabdus amnigena</name>
    <dbReference type="NCBI Taxonomy" id="40218"/>
    <lineage>
        <taxon>Bacteria</taxon>
        <taxon>Pseudomonadati</taxon>
        <taxon>Thermodesulfobacteriota</taxon>
        <taxon>Syntrophobacteria</taxon>
        <taxon>Syntrophobacterales</taxon>
        <taxon>Syntrophobacteraceae</taxon>
        <taxon>Desulforhabdus</taxon>
    </lineage>
</organism>
<dbReference type="SUPFAM" id="SSF46689">
    <property type="entry name" value="Homeodomain-like"/>
    <property type="match status" value="1"/>
</dbReference>
<dbReference type="EMBL" id="BSDR01000001">
    <property type="protein sequence ID" value="GLI33060.1"/>
    <property type="molecule type" value="Genomic_DNA"/>
</dbReference>
<evidence type="ECO:0000256" key="5">
    <source>
        <dbReference type="SAM" id="MobiDB-lite"/>
    </source>
</evidence>
<dbReference type="PROSITE" id="PS50977">
    <property type="entry name" value="HTH_TETR_2"/>
    <property type="match status" value="1"/>
</dbReference>
<dbReference type="PANTHER" id="PTHR43479">
    <property type="entry name" value="ACREF/ENVCD OPERON REPRESSOR-RELATED"/>
    <property type="match status" value="1"/>
</dbReference>
<protein>
    <recommendedName>
        <fullName evidence="6">HTH tetR-type domain-containing protein</fullName>
    </recommendedName>
</protein>
<sequence>MAYYDESHLKRLQNIQKIKAAGRMPLSFLKESLAELEERDGENRDSHEPAAREITNTTKAKDKKRQEIVNAAIKVFSEKGYQKVKVRDITASLGISTGTFYIYFEDKKELFVDVVDAVIRAIIGDAREALKQEENIVKRLSIRGRIFYENYLKYNEILNQLRAEMVGEDQWPHEKIKKAYHALTQPVIRDIEKGIEEGIFRKIDPDLTAYTLTGIIEIMCLRTTISGKYTYEQIEPFIFDFITNGFILDK</sequence>
<evidence type="ECO:0000313" key="8">
    <source>
        <dbReference type="Proteomes" id="UP001144372"/>
    </source>
</evidence>
<evidence type="ECO:0000256" key="2">
    <source>
        <dbReference type="ARBA" id="ARBA00023125"/>
    </source>
</evidence>
<dbReference type="Gene3D" id="1.10.357.10">
    <property type="entry name" value="Tetracycline Repressor, domain 2"/>
    <property type="match status" value="1"/>
</dbReference>
<feature type="DNA-binding region" description="H-T-H motif" evidence="4">
    <location>
        <begin position="85"/>
        <end position="104"/>
    </location>
</feature>
<evidence type="ECO:0000259" key="6">
    <source>
        <dbReference type="PROSITE" id="PS50977"/>
    </source>
</evidence>
<keyword evidence="8" id="KW-1185">Reference proteome</keyword>
<gene>
    <name evidence="7" type="ORF">DAMNIGENAA_04930</name>
</gene>
<comment type="caution">
    <text evidence="7">The sequence shown here is derived from an EMBL/GenBank/DDBJ whole genome shotgun (WGS) entry which is preliminary data.</text>
</comment>